<keyword evidence="8 11" id="KW-0067">ATP-binding</keyword>
<protein>
    <recommendedName>
        <fullName evidence="4 11">Cell division ATP-binding protein FtsE</fullName>
    </recommendedName>
</protein>
<dbReference type="InterPro" id="IPR015854">
    <property type="entry name" value="ABC_transpr_LolD-like"/>
</dbReference>
<keyword evidence="9 11" id="KW-0472">Membrane</keyword>
<dbReference type="AlphaFoldDB" id="A0A1M5ACX9"/>
<gene>
    <name evidence="11" type="primary">ftsE</name>
    <name evidence="13" type="ORF">SAMN04487965_1822</name>
</gene>
<evidence type="ECO:0000256" key="5">
    <source>
        <dbReference type="ARBA" id="ARBA00022475"/>
    </source>
</evidence>
<dbReference type="GO" id="GO:0016887">
    <property type="term" value="F:ATP hydrolysis activity"/>
    <property type="evidence" value="ECO:0007669"/>
    <property type="project" value="InterPro"/>
</dbReference>
<dbReference type="SUPFAM" id="SSF52540">
    <property type="entry name" value="P-loop containing nucleoside triphosphate hydrolases"/>
    <property type="match status" value="1"/>
</dbReference>
<evidence type="ECO:0000313" key="14">
    <source>
        <dbReference type="Proteomes" id="UP000184170"/>
    </source>
</evidence>
<evidence type="ECO:0000256" key="1">
    <source>
        <dbReference type="ARBA" id="ARBA00002579"/>
    </source>
</evidence>
<dbReference type="GO" id="GO:0005886">
    <property type="term" value="C:plasma membrane"/>
    <property type="evidence" value="ECO:0007669"/>
    <property type="project" value="UniProtKB-SubCell"/>
</dbReference>
<dbReference type="GO" id="GO:0005524">
    <property type="term" value="F:ATP binding"/>
    <property type="evidence" value="ECO:0007669"/>
    <property type="project" value="UniProtKB-UniRule"/>
</dbReference>
<dbReference type="GO" id="GO:0051301">
    <property type="term" value="P:cell division"/>
    <property type="evidence" value="ECO:0007669"/>
    <property type="project" value="UniProtKB-UniRule"/>
</dbReference>
<reference evidence="14" key="1">
    <citation type="submission" date="2016-11" db="EMBL/GenBank/DDBJ databases">
        <authorList>
            <person name="Varghese N."/>
            <person name="Submissions S."/>
        </authorList>
    </citation>
    <scope>NUCLEOTIDE SEQUENCE [LARGE SCALE GENOMIC DNA]</scope>
    <source>
        <strain evidence="14">CGMCC 1.7063</strain>
    </source>
</reference>
<dbReference type="InterPro" id="IPR005286">
    <property type="entry name" value="Cell_div_FtsE"/>
</dbReference>
<comment type="subunit">
    <text evidence="11">Homodimer. Forms a membrane-associated complex with FtsX.</text>
</comment>
<dbReference type="PROSITE" id="PS00211">
    <property type="entry name" value="ABC_TRANSPORTER_1"/>
    <property type="match status" value="1"/>
</dbReference>
<comment type="subcellular location">
    <subcellularLocation>
        <location evidence="11">Cell inner membrane</location>
        <topology evidence="11">Peripheral membrane protein</topology>
        <orientation evidence="11">Cytoplasmic side</orientation>
    </subcellularLocation>
    <subcellularLocation>
        <location evidence="2">Cell membrane</location>
        <topology evidence="2">Peripheral membrane protein</topology>
    </subcellularLocation>
</comment>
<sequence length="250" mass="27603">MNPREWPAAAPAYKNKKNCPQTMITFDNVNKRYESGQDALVRVSLEVERAEMVFLTGHSGAGKSTLLKLLTAIERPTRGSVLVAGQNLNRLRNGQIPYYRRNLGIVFQNHQLLFDRSVFDNVALPLSVAGCNKREVGRRVRAALDKVGLLHKEKQNPIVLSGGEQQRVGIARAVVNKPAILVADEPTGNLDPQLSAEIMQLFADFNAVGVTVLVASHDLELIARMKRRVLTLQAGQLIYDGIPSREAAYP</sequence>
<evidence type="ECO:0000256" key="9">
    <source>
        <dbReference type="ARBA" id="ARBA00023136"/>
    </source>
</evidence>
<feature type="domain" description="ABC transporter" evidence="12">
    <location>
        <begin position="24"/>
        <end position="250"/>
    </location>
</feature>
<evidence type="ECO:0000256" key="3">
    <source>
        <dbReference type="ARBA" id="ARBA00005417"/>
    </source>
</evidence>
<dbReference type="GO" id="GO:0022857">
    <property type="term" value="F:transmembrane transporter activity"/>
    <property type="evidence" value="ECO:0007669"/>
    <property type="project" value="TreeGrafter"/>
</dbReference>
<evidence type="ECO:0000256" key="7">
    <source>
        <dbReference type="ARBA" id="ARBA00022741"/>
    </source>
</evidence>
<dbReference type="Gene3D" id="3.40.50.300">
    <property type="entry name" value="P-loop containing nucleotide triphosphate hydrolases"/>
    <property type="match status" value="1"/>
</dbReference>
<evidence type="ECO:0000259" key="12">
    <source>
        <dbReference type="PROSITE" id="PS50893"/>
    </source>
</evidence>
<evidence type="ECO:0000256" key="4">
    <source>
        <dbReference type="ARBA" id="ARBA00020019"/>
    </source>
</evidence>
<comment type="function">
    <text evidence="1">Part of the ABC transporter FtsEX involved in cellular division. Important for assembly or stability of the septal ring.</text>
</comment>
<evidence type="ECO:0000256" key="6">
    <source>
        <dbReference type="ARBA" id="ARBA00022618"/>
    </source>
</evidence>
<organism evidence="13 14">
    <name type="scientific">Microbulbifer donghaiensis</name>
    <dbReference type="NCBI Taxonomy" id="494016"/>
    <lineage>
        <taxon>Bacteria</taxon>
        <taxon>Pseudomonadati</taxon>
        <taxon>Pseudomonadota</taxon>
        <taxon>Gammaproteobacteria</taxon>
        <taxon>Cellvibrionales</taxon>
        <taxon>Microbulbiferaceae</taxon>
        <taxon>Microbulbifer</taxon>
    </lineage>
</organism>
<dbReference type="PROSITE" id="PS50893">
    <property type="entry name" value="ABC_TRANSPORTER_2"/>
    <property type="match status" value="1"/>
</dbReference>
<keyword evidence="7 11" id="KW-0547">Nucleotide-binding</keyword>
<dbReference type="InterPro" id="IPR017871">
    <property type="entry name" value="ABC_transporter-like_CS"/>
</dbReference>
<dbReference type="FunFam" id="3.40.50.300:FF:000056">
    <property type="entry name" value="Cell division ATP-binding protein FtsE"/>
    <property type="match status" value="1"/>
</dbReference>
<keyword evidence="14" id="KW-1185">Reference proteome</keyword>
<dbReference type="EMBL" id="FQVA01000001">
    <property type="protein sequence ID" value="SHF28035.1"/>
    <property type="molecule type" value="Genomic_DNA"/>
</dbReference>
<keyword evidence="5 11" id="KW-1003">Cell membrane</keyword>
<keyword evidence="6 11" id="KW-0132">Cell division</keyword>
<dbReference type="Pfam" id="PF00005">
    <property type="entry name" value="ABC_tran"/>
    <property type="match status" value="1"/>
</dbReference>
<proteinExistence type="inferred from homology"/>
<dbReference type="NCBIfam" id="TIGR02673">
    <property type="entry name" value="FtsE"/>
    <property type="match status" value="1"/>
</dbReference>
<dbReference type="PANTHER" id="PTHR24220:SF470">
    <property type="entry name" value="CELL DIVISION ATP-BINDING PROTEIN FTSE"/>
    <property type="match status" value="1"/>
</dbReference>
<dbReference type="PANTHER" id="PTHR24220">
    <property type="entry name" value="IMPORT ATP-BINDING PROTEIN"/>
    <property type="match status" value="1"/>
</dbReference>
<dbReference type="Proteomes" id="UP000184170">
    <property type="component" value="Unassembled WGS sequence"/>
</dbReference>
<dbReference type="InterPro" id="IPR027417">
    <property type="entry name" value="P-loop_NTPase"/>
</dbReference>
<dbReference type="InterPro" id="IPR003439">
    <property type="entry name" value="ABC_transporter-like_ATP-bd"/>
</dbReference>
<evidence type="ECO:0000313" key="13">
    <source>
        <dbReference type="EMBL" id="SHF28035.1"/>
    </source>
</evidence>
<evidence type="ECO:0000256" key="11">
    <source>
        <dbReference type="RuleBase" id="RU365094"/>
    </source>
</evidence>
<name>A0A1M5ACX9_9GAMM</name>
<evidence type="ECO:0000256" key="8">
    <source>
        <dbReference type="ARBA" id="ARBA00022840"/>
    </source>
</evidence>
<dbReference type="InterPro" id="IPR003593">
    <property type="entry name" value="AAA+_ATPase"/>
</dbReference>
<keyword evidence="10 11" id="KW-0131">Cell cycle</keyword>
<accession>A0A1M5ACX9</accession>
<dbReference type="SMART" id="SM00382">
    <property type="entry name" value="AAA"/>
    <property type="match status" value="1"/>
</dbReference>
<evidence type="ECO:0000256" key="10">
    <source>
        <dbReference type="ARBA" id="ARBA00023306"/>
    </source>
</evidence>
<comment type="similarity">
    <text evidence="3 11">Belongs to the ABC transporter superfamily.</text>
</comment>
<dbReference type="STRING" id="494016.SAMN04487965_1822"/>
<evidence type="ECO:0000256" key="2">
    <source>
        <dbReference type="ARBA" id="ARBA00004202"/>
    </source>
</evidence>